<evidence type="ECO:0000313" key="1">
    <source>
        <dbReference type="EMBL" id="PWV99539.1"/>
    </source>
</evidence>
<evidence type="ECO:0000313" key="2">
    <source>
        <dbReference type="Proteomes" id="UP000246635"/>
    </source>
</evidence>
<dbReference type="EMBL" id="QGTQ01000014">
    <property type="protein sequence ID" value="PWV99539.1"/>
    <property type="molecule type" value="Genomic_DNA"/>
</dbReference>
<gene>
    <name evidence="1" type="ORF">DFQ01_114118</name>
</gene>
<reference evidence="1 2" key="1">
    <citation type="submission" date="2018-05" db="EMBL/GenBank/DDBJ databases">
        <title>Genomic Encyclopedia of Type Strains, Phase III (KMG-III): the genomes of soil and plant-associated and newly described type strains.</title>
        <authorList>
            <person name="Whitman W."/>
        </authorList>
    </citation>
    <scope>NUCLEOTIDE SEQUENCE [LARGE SCALE GENOMIC DNA]</scope>
    <source>
        <strain evidence="1 2">CECT 5696</strain>
    </source>
</reference>
<dbReference type="Proteomes" id="UP000246635">
    <property type="component" value="Unassembled WGS sequence"/>
</dbReference>
<comment type="caution">
    <text evidence="1">The sequence shown here is derived from an EMBL/GenBank/DDBJ whole genome shotgun (WGS) entry which is preliminary data.</text>
</comment>
<proteinExistence type="predicted"/>
<name>A0A2V2YTG3_9BACL</name>
<organism evidence="1 2">
    <name type="scientific">Paenibacillus cellulosilyticus</name>
    <dbReference type="NCBI Taxonomy" id="375489"/>
    <lineage>
        <taxon>Bacteria</taxon>
        <taxon>Bacillati</taxon>
        <taxon>Bacillota</taxon>
        <taxon>Bacilli</taxon>
        <taxon>Bacillales</taxon>
        <taxon>Paenibacillaceae</taxon>
        <taxon>Paenibacillus</taxon>
    </lineage>
</organism>
<protein>
    <submittedName>
        <fullName evidence="1">Uncharacterized protein</fullName>
    </submittedName>
</protein>
<sequence length="69" mass="7849">MKAFIAPISYKRLFKKSAFEASQEAYRHRILNEATTSGSRVAHHYAPILIPCSHSTFSVLKTELFEHAI</sequence>
<accession>A0A2V2YTG3</accession>
<dbReference type="AlphaFoldDB" id="A0A2V2YTG3"/>
<keyword evidence="2" id="KW-1185">Reference proteome</keyword>